<dbReference type="InterPro" id="IPR036959">
    <property type="entry name" value="Peptidase_C12_UCH_sf"/>
</dbReference>
<evidence type="ECO:0000256" key="6">
    <source>
        <dbReference type="PROSITE-ProRule" id="PRU01393"/>
    </source>
</evidence>
<dbReference type="InterPro" id="IPR001578">
    <property type="entry name" value="Peptidase_C12_UCH"/>
</dbReference>
<dbReference type="Proteomes" id="UP001275084">
    <property type="component" value="Unassembled WGS sequence"/>
</dbReference>
<name>A0AAJ0H6G3_9PEZI</name>
<dbReference type="Gene3D" id="3.40.532.10">
    <property type="entry name" value="Peptidase C12, ubiquitin carboxyl-terminal hydrolase"/>
    <property type="match status" value="1"/>
</dbReference>
<sequence>MATNSRKKMFTILENSPEVMDALALKLGLPPTLTFHDIHSLTPLELTHIPRPALALLVILPLTPSWAADRAAEDAAGLGLAYHNQPDQTSPVIWFKQTIGNACGSIGLVHCALNGPAAQHVLPDSTLARLRDAAAPLAMANRAQMLHDSDEFEAAHKAVVELGDTAPPAAGSGEHAGQHFVAFVKAGDGHLWELEGSRLGPIDRGELGADEDVLSLRALELGLGRVIKLEQESGGGDLRFSCIALASRED</sequence>
<evidence type="ECO:0000259" key="8">
    <source>
        <dbReference type="PROSITE" id="PS52048"/>
    </source>
</evidence>
<evidence type="ECO:0000256" key="7">
    <source>
        <dbReference type="RuleBase" id="RU361215"/>
    </source>
</evidence>
<comment type="catalytic activity">
    <reaction evidence="1 7">
        <text>Thiol-dependent hydrolysis of ester, thioester, amide, peptide and isopeptide bonds formed by the C-terminal Gly of ubiquitin (a 76-residue protein attached to proteins as an intracellular targeting signal).</text>
        <dbReference type="EC" id="3.4.19.12"/>
    </reaction>
</comment>
<dbReference type="GO" id="GO:0016579">
    <property type="term" value="P:protein deubiquitination"/>
    <property type="evidence" value="ECO:0007669"/>
    <property type="project" value="TreeGrafter"/>
</dbReference>
<protein>
    <recommendedName>
        <fullName evidence="7">Ubiquitin carboxyl-terminal hydrolase</fullName>
        <ecNumber evidence="7">3.4.19.12</ecNumber>
    </recommendedName>
</protein>
<organism evidence="9 10">
    <name type="scientific">Lasiosphaeria hispida</name>
    <dbReference type="NCBI Taxonomy" id="260671"/>
    <lineage>
        <taxon>Eukaryota</taxon>
        <taxon>Fungi</taxon>
        <taxon>Dikarya</taxon>
        <taxon>Ascomycota</taxon>
        <taxon>Pezizomycotina</taxon>
        <taxon>Sordariomycetes</taxon>
        <taxon>Sordariomycetidae</taxon>
        <taxon>Sordariales</taxon>
        <taxon>Lasiosphaeriaceae</taxon>
        <taxon>Lasiosphaeria</taxon>
    </lineage>
</organism>
<dbReference type="Pfam" id="PF01088">
    <property type="entry name" value="Peptidase_C12"/>
    <property type="match status" value="1"/>
</dbReference>
<evidence type="ECO:0000256" key="2">
    <source>
        <dbReference type="ARBA" id="ARBA00022670"/>
    </source>
</evidence>
<dbReference type="PROSITE" id="PS52048">
    <property type="entry name" value="UCH_DOMAIN"/>
    <property type="match status" value="1"/>
</dbReference>
<dbReference type="GO" id="GO:0004843">
    <property type="term" value="F:cysteine-type deubiquitinase activity"/>
    <property type="evidence" value="ECO:0007669"/>
    <property type="project" value="UniProtKB-EC"/>
</dbReference>
<keyword evidence="2 7" id="KW-0645">Protease</keyword>
<comment type="caution">
    <text evidence="6">Lacks conserved residue(s) required for the propagation of feature annotation.</text>
</comment>
<dbReference type="GO" id="GO:0005737">
    <property type="term" value="C:cytoplasm"/>
    <property type="evidence" value="ECO:0007669"/>
    <property type="project" value="TreeGrafter"/>
</dbReference>
<evidence type="ECO:0000256" key="3">
    <source>
        <dbReference type="ARBA" id="ARBA00022786"/>
    </source>
</evidence>
<keyword evidence="4 7" id="KW-0378">Hydrolase</keyword>
<evidence type="ECO:0000313" key="10">
    <source>
        <dbReference type="Proteomes" id="UP001275084"/>
    </source>
</evidence>
<comment type="similarity">
    <text evidence="6 7">Belongs to the peptidase C12 family.</text>
</comment>
<dbReference type="InterPro" id="IPR038765">
    <property type="entry name" value="Papain-like_cys_pep_sf"/>
</dbReference>
<dbReference type="GO" id="GO:0006511">
    <property type="term" value="P:ubiquitin-dependent protein catabolic process"/>
    <property type="evidence" value="ECO:0007669"/>
    <property type="project" value="UniProtKB-UniRule"/>
</dbReference>
<evidence type="ECO:0000256" key="4">
    <source>
        <dbReference type="ARBA" id="ARBA00022801"/>
    </source>
</evidence>
<dbReference type="EC" id="3.4.19.12" evidence="7"/>
<comment type="caution">
    <text evidence="9">The sequence shown here is derived from an EMBL/GenBank/DDBJ whole genome shotgun (WGS) entry which is preliminary data.</text>
</comment>
<evidence type="ECO:0000313" key="9">
    <source>
        <dbReference type="EMBL" id="KAK3341488.1"/>
    </source>
</evidence>
<accession>A0AAJ0H6G3</accession>
<reference evidence="9" key="2">
    <citation type="submission" date="2023-06" db="EMBL/GenBank/DDBJ databases">
        <authorList>
            <consortium name="Lawrence Berkeley National Laboratory"/>
            <person name="Haridas S."/>
            <person name="Hensen N."/>
            <person name="Bonometti L."/>
            <person name="Westerberg I."/>
            <person name="Brannstrom I.O."/>
            <person name="Guillou S."/>
            <person name="Cros-Aarteil S."/>
            <person name="Calhoun S."/>
            <person name="Kuo A."/>
            <person name="Mondo S."/>
            <person name="Pangilinan J."/>
            <person name="Riley R."/>
            <person name="Labutti K."/>
            <person name="Andreopoulos B."/>
            <person name="Lipzen A."/>
            <person name="Chen C."/>
            <person name="Yanf M."/>
            <person name="Daum C."/>
            <person name="Ng V."/>
            <person name="Clum A."/>
            <person name="Steindorff A."/>
            <person name="Ohm R."/>
            <person name="Martin F."/>
            <person name="Silar P."/>
            <person name="Natvig D."/>
            <person name="Lalanne C."/>
            <person name="Gautier V."/>
            <person name="Ament-Velasquez S.L."/>
            <person name="Kruys A."/>
            <person name="Hutchinson M.I."/>
            <person name="Powell A.J."/>
            <person name="Barry K."/>
            <person name="Miller A.N."/>
            <person name="Grigoriev I.V."/>
            <person name="Debuchy R."/>
            <person name="Gladieux P."/>
            <person name="Thoren M.H."/>
            <person name="Johannesson H."/>
        </authorList>
    </citation>
    <scope>NUCLEOTIDE SEQUENCE</scope>
    <source>
        <strain evidence="9">CBS 955.72</strain>
    </source>
</reference>
<evidence type="ECO:0000256" key="5">
    <source>
        <dbReference type="ARBA" id="ARBA00022807"/>
    </source>
</evidence>
<dbReference type="PANTHER" id="PTHR10589:SF41">
    <property type="entry name" value="UBIQUITIN CARBOXYL-TERMINAL HYDROLASE"/>
    <property type="match status" value="1"/>
</dbReference>
<feature type="domain" description="UCH catalytic" evidence="8">
    <location>
        <begin position="9"/>
        <end position="247"/>
    </location>
</feature>
<dbReference type="EMBL" id="JAUIQD010000008">
    <property type="protein sequence ID" value="KAK3341488.1"/>
    <property type="molecule type" value="Genomic_DNA"/>
</dbReference>
<dbReference type="PANTHER" id="PTHR10589">
    <property type="entry name" value="UBIQUITIN CARBOXYL-TERMINAL HYDROLASE"/>
    <property type="match status" value="1"/>
</dbReference>
<keyword evidence="5 7" id="KW-0788">Thiol protease</keyword>
<dbReference type="AlphaFoldDB" id="A0AAJ0H6G3"/>
<evidence type="ECO:0000256" key="1">
    <source>
        <dbReference type="ARBA" id="ARBA00000707"/>
    </source>
</evidence>
<proteinExistence type="inferred from homology"/>
<reference evidence="9" key="1">
    <citation type="journal article" date="2023" name="Mol. Phylogenet. Evol.">
        <title>Genome-scale phylogeny and comparative genomics of the fungal order Sordariales.</title>
        <authorList>
            <person name="Hensen N."/>
            <person name="Bonometti L."/>
            <person name="Westerberg I."/>
            <person name="Brannstrom I.O."/>
            <person name="Guillou S."/>
            <person name="Cros-Aarteil S."/>
            <person name="Calhoun S."/>
            <person name="Haridas S."/>
            <person name="Kuo A."/>
            <person name="Mondo S."/>
            <person name="Pangilinan J."/>
            <person name="Riley R."/>
            <person name="LaButti K."/>
            <person name="Andreopoulos B."/>
            <person name="Lipzen A."/>
            <person name="Chen C."/>
            <person name="Yan M."/>
            <person name="Daum C."/>
            <person name="Ng V."/>
            <person name="Clum A."/>
            <person name="Steindorff A."/>
            <person name="Ohm R.A."/>
            <person name="Martin F."/>
            <person name="Silar P."/>
            <person name="Natvig D.O."/>
            <person name="Lalanne C."/>
            <person name="Gautier V."/>
            <person name="Ament-Velasquez S.L."/>
            <person name="Kruys A."/>
            <person name="Hutchinson M.I."/>
            <person name="Powell A.J."/>
            <person name="Barry K."/>
            <person name="Miller A.N."/>
            <person name="Grigoriev I.V."/>
            <person name="Debuchy R."/>
            <person name="Gladieux P."/>
            <person name="Hiltunen Thoren M."/>
            <person name="Johannesson H."/>
        </authorList>
    </citation>
    <scope>NUCLEOTIDE SEQUENCE</scope>
    <source>
        <strain evidence="9">CBS 955.72</strain>
    </source>
</reference>
<dbReference type="SUPFAM" id="SSF54001">
    <property type="entry name" value="Cysteine proteinases"/>
    <property type="match status" value="1"/>
</dbReference>
<gene>
    <name evidence="9" type="ORF">B0T25DRAFT_343671</name>
</gene>
<keyword evidence="3 7" id="KW-0833">Ubl conjugation pathway</keyword>
<keyword evidence="10" id="KW-1185">Reference proteome</keyword>
<dbReference type="PRINTS" id="PR00707">
    <property type="entry name" value="UBCTHYDRLASE"/>
</dbReference>